<reference evidence="1 2" key="1">
    <citation type="submission" date="2020-08" db="EMBL/GenBank/DDBJ databases">
        <title>Genomic Encyclopedia of Type Strains, Phase IV (KMG-IV): sequencing the most valuable type-strain genomes for metagenomic binning, comparative biology and taxonomic classification.</title>
        <authorList>
            <person name="Goeker M."/>
        </authorList>
    </citation>
    <scope>NUCLEOTIDE SEQUENCE [LARGE SCALE GENOMIC DNA]</scope>
    <source>
        <strain evidence="1 2">DSM 2461</strain>
    </source>
</reference>
<dbReference type="RefSeq" id="WP_184744093.1">
    <property type="nucleotide sequence ID" value="NZ_JACHGJ010000001.1"/>
</dbReference>
<dbReference type="AlphaFoldDB" id="A0A841R9N9"/>
<gene>
    <name evidence="1" type="ORF">HNR50_000805</name>
</gene>
<sequence length="249" mass="27141">MNLSDLLNLKNGKAVISIAGGGGKTATLFELGRRLSGHSVLLTTTTKIMKPSPSPLYRVLDSRKGMTIHWDLLSVDKDLPLVFGFGSESYPGKLTGVPLELLEEASGHFEYLVVEADGSAGRPLKAPAEHEPVISPLTTIYIGLIGLDVLNCPGDDSKVHRPEIFEQIRGKKQSSPVTPDDLIKLINHKQGLFKSAPQGSRKVILLNKADLIDRKQGESLCRYIKDSLESEALVVLNSYQESEPVLFSL</sequence>
<evidence type="ECO:0000313" key="2">
    <source>
        <dbReference type="Proteomes" id="UP000587760"/>
    </source>
</evidence>
<dbReference type="Pfam" id="PF19842">
    <property type="entry name" value="YqeC"/>
    <property type="match status" value="1"/>
</dbReference>
<dbReference type="EMBL" id="JACHGJ010000001">
    <property type="protein sequence ID" value="MBB6479172.1"/>
    <property type="molecule type" value="Genomic_DNA"/>
</dbReference>
<protein>
    <submittedName>
        <fullName evidence="1">Putative selenium-dependent hydroxylase accessory protein YqeC</fullName>
    </submittedName>
</protein>
<comment type="caution">
    <text evidence="1">The sequence shown here is derived from an EMBL/GenBank/DDBJ whole genome shotgun (WGS) entry which is preliminary data.</text>
</comment>
<name>A0A841R9N9_9SPIO</name>
<proteinExistence type="predicted"/>
<dbReference type="Proteomes" id="UP000587760">
    <property type="component" value="Unassembled WGS sequence"/>
</dbReference>
<dbReference type="InterPro" id="IPR017587">
    <property type="entry name" value="YqeC"/>
</dbReference>
<organism evidence="1 2">
    <name type="scientific">Spirochaeta isovalerica</name>
    <dbReference type="NCBI Taxonomy" id="150"/>
    <lineage>
        <taxon>Bacteria</taxon>
        <taxon>Pseudomonadati</taxon>
        <taxon>Spirochaetota</taxon>
        <taxon>Spirochaetia</taxon>
        <taxon>Spirochaetales</taxon>
        <taxon>Spirochaetaceae</taxon>
        <taxon>Spirochaeta</taxon>
    </lineage>
</organism>
<evidence type="ECO:0000313" key="1">
    <source>
        <dbReference type="EMBL" id="MBB6479172.1"/>
    </source>
</evidence>
<accession>A0A841R9N9</accession>
<keyword evidence="2" id="KW-1185">Reference proteome</keyword>
<dbReference type="NCBIfam" id="TIGR03172">
    <property type="entry name" value="selenium cofactor biosynthesis protein YqeC"/>
    <property type="match status" value="1"/>
</dbReference>